<protein>
    <recommendedName>
        <fullName evidence="5">Aspartic peptidase DDI1-type domain-containing protein</fullName>
    </recommendedName>
</protein>
<keyword evidence="2" id="KW-0645">Protease</keyword>
<dbReference type="Gene3D" id="2.40.70.10">
    <property type="entry name" value="Acid Proteases"/>
    <property type="match status" value="1"/>
</dbReference>
<evidence type="ECO:0000256" key="3">
    <source>
        <dbReference type="ARBA" id="ARBA00022750"/>
    </source>
</evidence>
<dbReference type="Pfam" id="PF09668">
    <property type="entry name" value="Asp_protease"/>
    <property type="match status" value="1"/>
</dbReference>
<reference evidence="6 7" key="1">
    <citation type="submission" date="2019-07" db="EMBL/GenBank/DDBJ databases">
        <authorList>
            <person name="Jastrzebski P J."/>
            <person name="Paukszto L."/>
            <person name="Jastrzebski P J."/>
        </authorList>
    </citation>
    <scope>NUCLEOTIDE SEQUENCE [LARGE SCALE GENOMIC DNA]</scope>
    <source>
        <strain evidence="6 7">WMS-il1</strain>
    </source>
</reference>
<evidence type="ECO:0000313" key="6">
    <source>
        <dbReference type="EMBL" id="VUZ55208.1"/>
    </source>
</evidence>
<proteinExistence type="inferred from homology"/>
<dbReference type="InterPro" id="IPR019103">
    <property type="entry name" value="Peptidase_aspartic_DDI1-type"/>
</dbReference>
<dbReference type="SUPFAM" id="SSF50630">
    <property type="entry name" value="Acid proteases"/>
    <property type="match status" value="1"/>
</dbReference>
<dbReference type="GO" id="GO:0006508">
    <property type="term" value="P:proteolysis"/>
    <property type="evidence" value="ECO:0007669"/>
    <property type="project" value="UniProtKB-KW"/>
</dbReference>
<dbReference type="InterPro" id="IPR029071">
    <property type="entry name" value="Ubiquitin-like_domsf"/>
</dbReference>
<keyword evidence="3" id="KW-0064">Aspartyl protease</keyword>
<evidence type="ECO:0000259" key="5">
    <source>
        <dbReference type="Pfam" id="PF09668"/>
    </source>
</evidence>
<dbReference type="CDD" id="cd05479">
    <property type="entry name" value="RP_DDI"/>
    <property type="match status" value="1"/>
</dbReference>
<comment type="similarity">
    <text evidence="1">Belongs to the DDI1 family.</text>
</comment>
<name>A0A564Z8K1_HYMDI</name>
<dbReference type="Proteomes" id="UP000321570">
    <property type="component" value="Unassembled WGS sequence"/>
</dbReference>
<sequence>MKLSFLFPNGRIYTLDTPNDTLMSQLRLMISFEVGSAETDLTFFKNNKALPIESSNRIADCGLADDDMISVRIKGSGASNSSGSSSSHPAETVEILRQQLLNLSPAQLESMRTQNPRLYDALHDREAFYRISQNFQEPDPVHELANADPFDPEVQRKIEELIHESNINREMEAAVENYPETFGQVTMLYVACKVNGYAVKAFVDSGAQITLMSLECARRCNLERLIDKRFQGMAYGVGSQKIIGRIHQAMLKFDNTALPTSFLILDQQMDIMIGLDMLKRHRCCINLAENVLQVGDYARVPFLPESELPHFAKLSLDRGAQPGTNGTEQNLSTEQLSKVELLTSQNVPRDRAIALLEASNWDPDVALVNYISSLP</sequence>
<feature type="domain" description="Aspartic peptidase DDI1-type" evidence="5">
    <location>
        <begin position="179"/>
        <end position="286"/>
    </location>
</feature>
<evidence type="ECO:0000313" key="7">
    <source>
        <dbReference type="Proteomes" id="UP000321570"/>
    </source>
</evidence>
<keyword evidence="7" id="KW-1185">Reference proteome</keyword>
<accession>A0A564Z8K1</accession>
<keyword evidence="4" id="KW-0378">Hydrolase</keyword>
<organism evidence="6 7">
    <name type="scientific">Hymenolepis diminuta</name>
    <name type="common">Rat tapeworm</name>
    <dbReference type="NCBI Taxonomy" id="6216"/>
    <lineage>
        <taxon>Eukaryota</taxon>
        <taxon>Metazoa</taxon>
        <taxon>Spiralia</taxon>
        <taxon>Lophotrochozoa</taxon>
        <taxon>Platyhelminthes</taxon>
        <taxon>Cestoda</taxon>
        <taxon>Eucestoda</taxon>
        <taxon>Cyclophyllidea</taxon>
        <taxon>Hymenolepididae</taxon>
        <taxon>Hymenolepis</taxon>
    </lineage>
</organism>
<dbReference type="Gene3D" id="3.10.20.90">
    <property type="entry name" value="Phosphatidylinositol 3-kinase Catalytic Subunit, Chain A, domain 1"/>
    <property type="match status" value="1"/>
</dbReference>
<gene>
    <name evidence="6" type="ORF">WMSIL1_LOCUS13092</name>
</gene>
<dbReference type="GO" id="GO:0004190">
    <property type="term" value="F:aspartic-type endopeptidase activity"/>
    <property type="evidence" value="ECO:0007669"/>
    <property type="project" value="UniProtKB-KW"/>
</dbReference>
<dbReference type="PANTHER" id="PTHR15397:SF3">
    <property type="entry name" value="DNA DAMAGE INDUCIBLE 1 HOMOLOG 2"/>
    <property type="match status" value="1"/>
</dbReference>
<dbReference type="AlphaFoldDB" id="A0A564Z8K1"/>
<dbReference type="InterPro" id="IPR021109">
    <property type="entry name" value="Peptidase_aspartic_dom_sf"/>
</dbReference>
<evidence type="ECO:0000256" key="2">
    <source>
        <dbReference type="ARBA" id="ARBA00022670"/>
    </source>
</evidence>
<evidence type="ECO:0000256" key="1">
    <source>
        <dbReference type="ARBA" id="ARBA00009136"/>
    </source>
</evidence>
<dbReference type="EMBL" id="CABIJS010000689">
    <property type="protein sequence ID" value="VUZ55208.1"/>
    <property type="molecule type" value="Genomic_DNA"/>
</dbReference>
<dbReference type="PANTHER" id="PTHR15397">
    <property type="entry name" value="SODIUM-GLUCOSE COTRANSPORTER REGULATORY PROTEIN -RELATED"/>
    <property type="match status" value="1"/>
</dbReference>
<evidence type="ECO:0000256" key="4">
    <source>
        <dbReference type="ARBA" id="ARBA00022801"/>
    </source>
</evidence>
<dbReference type="SUPFAM" id="SSF54236">
    <property type="entry name" value="Ubiquitin-like"/>
    <property type="match status" value="1"/>
</dbReference>